<reference evidence="5" key="1">
    <citation type="journal article" date="2014" name="Int. J. Syst. Evol. Microbiol.">
        <title>Complete genome sequence of Corynebacterium casei LMG S-19264T (=DSM 44701T), isolated from a smear-ripened cheese.</title>
        <authorList>
            <consortium name="US DOE Joint Genome Institute (JGI-PGF)"/>
            <person name="Walter F."/>
            <person name="Albersmeier A."/>
            <person name="Kalinowski J."/>
            <person name="Ruckert C."/>
        </authorList>
    </citation>
    <scope>NUCLEOTIDE SEQUENCE</scope>
    <source>
        <strain evidence="5">CGMCC 4.7368</strain>
    </source>
</reference>
<dbReference type="InterPro" id="IPR036286">
    <property type="entry name" value="LexA/Signal_pep-like_sf"/>
</dbReference>
<name>A0A917Z9M7_9ACTN</name>
<dbReference type="InterPro" id="IPR019533">
    <property type="entry name" value="Peptidase_S26"/>
</dbReference>
<comment type="caution">
    <text evidence="5">The sequence shown here is derived from an EMBL/GenBank/DDBJ whole genome shotgun (WGS) entry which is preliminary data.</text>
</comment>
<feature type="active site" evidence="3">
    <location>
        <position position="91"/>
    </location>
</feature>
<dbReference type="Gene3D" id="2.10.109.10">
    <property type="entry name" value="Umud Fragment, subunit A"/>
    <property type="match status" value="1"/>
</dbReference>
<evidence type="ECO:0000256" key="3">
    <source>
        <dbReference type="PIRSR" id="PIRSR600223-1"/>
    </source>
</evidence>
<dbReference type="EMBL" id="BMNH01000023">
    <property type="protein sequence ID" value="GGO77880.1"/>
    <property type="molecule type" value="Genomic_DNA"/>
</dbReference>
<dbReference type="InterPro" id="IPR000223">
    <property type="entry name" value="Pept_S26A_signal_pept_1"/>
</dbReference>
<feature type="domain" description="Peptidase S26" evidence="4">
    <location>
        <begin position="7"/>
        <end position="99"/>
    </location>
</feature>
<dbReference type="Pfam" id="PF10502">
    <property type="entry name" value="Peptidase_S26"/>
    <property type="match status" value="2"/>
</dbReference>
<comment type="subcellular location">
    <subcellularLocation>
        <location evidence="1">Cell membrane</location>
        <topology evidence="1">Single-pass type II membrane protein</topology>
    </subcellularLocation>
</comment>
<evidence type="ECO:0000259" key="4">
    <source>
        <dbReference type="Pfam" id="PF10502"/>
    </source>
</evidence>
<accession>A0A917Z9M7</accession>
<organism evidence="5 6">
    <name type="scientific">Nonomuraea cavernae</name>
    <dbReference type="NCBI Taxonomy" id="2045107"/>
    <lineage>
        <taxon>Bacteria</taxon>
        <taxon>Bacillati</taxon>
        <taxon>Actinomycetota</taxon>
        <taxon>Actinomycetes</taxon>
        <taxon>Streptosporangiales</taxon>
        <taxon>Streptosporangiaceae</taxon>
        <taxon>Nonomuraea</taxon>
    </lineage>
</organism>
<dbReference type="SUPFAM" id="SSF51306">
    <property type="entry name" value="LexA/Signal peptidase"/>
    <property type="match status" value="1"/>
</dbReference>
<keyword evidence="6" id="KW-1185">Reference proteome</keyword>
<evidence type="ECO:0000313" key="5">
    <source>
        <dbReference type="EMBL" id="GGO77880.1"/>
    </source>
</evidence>
<dbReference type="CDD" id="cd06462">
    <property type="entry name" value="Peptidase_S24_S26"/>
    <property type="match status" value="1"/>
</dbReference>
<gene>
    <name evidence="5" type="primary">lepB</name>
    <name evidence="5" type="ORF">GCM10012289_58580</name>
</gene>
<dbReference type="PANTHER" id="PTHR43390:SF1">
    <property type="entry name" value="CHLOROPLAST PROCESSING PEPTIDASE"/>
    <property type="match status" value="1"/>
</dbReference>
<reference evidence="5" key="2">
    <citation type="submission" date="2020-09" db="EMBL/GenBank/DDBJ databases">
        <authorList>
            <person name="Sun Q."/>
            <person name="Zhou Y."/>
        </authorList>
    </citation>
    <scope>NUCLEOTIDE SEQUENCE</scope>
    <source>
        <strain evidence="5">CGMCC 4.7368</strain>
    </source>
</reference>
<sequence>MTGRRVSMVLAAGVAVAVGLLAVRRRYLVITVNGASMRPAFTDGDRVLVRRATIRLPARGDVVVLRTPPPRAGWNGSPSSRSPARRGWSIKRVVAVPGDPLPEAAVDACGRPAGTPVPAGRLVVFGDALDSYDSRTWGFLPAEHLVGVVTRRLTSRPDPDQPRR</sequence>
<dbReference type="AlphaFoldDB" id="A0A917Z9M7"/>
<dbReference type="GO" id="GO:0004252">
    <property type="term" value="F:serine-type endopeptidase activity"/>
    <property type="evidence" value="ECO:0007669"/>
    <property type="project" value="InterPro"/>
</dbReference>
<proteinExistence type="inferred from homology"/>
<comment type="similarity">
    <text evidence="2">Belongs to the peptidase S26 family.</text>
</comment>
<feature type="domain" description="Peptidase S26" evidence="4">
    <location>
        <begin position="115"/>
        <end position="150"/>
    </location>
</feature>
<dbReference type="GO" id="GO:0005886">
    <property type="term" value="C:plasma membrane"/>
    <property type="evidence" value="ECO:0007669"/>
    <property type="project" value="UniProtKB-SubCell"/>
</dbReference>
<dbReference type="Proteomes" id="UP000646523">
    <property type="component" value="Unassembled WGS sequence"/>
</dbReference>
<dbReference type="RefSeq" id="WP_229697721.1">
    <property type="nucleotide sequence ID" value="NZ_BMNH01000023.1"/>
</dbReference>
<protein>
    <submittedName>
        <fullName evidence="5">S26 family signal peptidase</fullName>
    </submittedName>
</protein>
<evidence type="ECO:0000256" key="2">
    <source>
        <dbReference type="ARBA" id="ARBA00009370"/>
    </source>
</evidence>
<evidence type="ECO:0000313" key="6">
    <source>
        <dbReference type="Proteomes" id="UP000646523"/>
    </source>
</evidence>
<feature type="active site" evidence="3">
    <location>
        <position position="36"/>
    </location>
</feature>
<evidence type="ECO:0000256" key="1">
    <source>
        <dbReference type="ARBA" id="ARBA00004401"/>
    </source>
</evidence>
<dbReference type="PANTHER" id="PTHR43390">
    <property type="entry name" value="SIGNAL PEPTIDASE I"/>
    <property type="match status" value="1"/>
</dbReference>
<dbReference type="GO" id="GO:0006465">
    <property type="term" value="P:signal peptide processing"/>
    <property type="evidence" value="ECO:0007669"/>
    <property type="project" value="InterPro"/>
</dbReference>